<evidence type="ECO:0000313" key="1">
    <source>
        <dbReference type="EMBL" id="CAJ1405419.1"/>
    </source>
</evidence>
<proteinExistence type="predicted"/>
<reference evidence="1" key="1">
    <citation type="submission" date="2023-08" db="EMBL/GenBank/DDBJ databases">
        <authorList>
            <person name="Chen Y."/>
            <person name="Shah S."/>
            <person name="Dougan E. K."/>
            <person name="Thang M."/>
            <person name="Chan C."/>
        </authorList>
    </citation>
    <scope>NUCLEOTIDE SEQUENCE</scope>
</reference>
<dbReference type="Proteomes" id="UP001178507">
    <property type="component" value="Unassembled WGS sequence"/>
</dbReference>
<comment type="caution">
    <text evidence="1">The sequence shown here is derived from an EMBL/GenBank/DDBJ whole genome shotgun (WGS) entry which is preliminary data.</text>
</comment>
<gene>
    <name evidence="1" type="ORF">EVOR1521_LOCUS27637</name>
</gene>
<accession>A0AA36JGT1</accession>
<protein>
    <submittedName>
        <fullName evidence="1">Uncharacterized protein</fullName>
    </submittedName>
</protein>
<dbReference type="Pfam" id="PF02622">
    <property type="entry name" value="DUF179"/>
    <property type="match status" value="1"/>
</dbReference>
<dbReference type="PANTHER" id="PTHR31984">
    <property type="entry name" value="TRANSPORTER, PUTATIVE (DUF179)-RELATED"/>
    <property type="match status" value="1"/>
</dbReference>
<dbReference type="Gene3D" id="3.40.1740.10">
    <property type="entry name" value="VC0467-like"/>
    <property type="match status" value="1"/>
</dbReference>
<dbReference type="PANTHER" id="PTHR31984:SF17">
    <property type="entry name" value="TRANSCRIPTIONAL REGULATOR"/>
    <property type="match status" value="1"/>
</dbReference>
<dbReference type="InterPro" id="IPR003774">
    <property type="entry name" value="AlgH-like"/>
</dbReference>
<evidence type="ECO:0000313" key="2">
    <source>
        <dbReference type="Proteomes" id="UP001178507"/>
    </source>
</evidence>
<organism evidence="1 2">
    <name type="scientific">Effrenium voratum</name>
    <dbReference type="NCBI Taxonomy" id="2562239"/>
    <lineage>
        <taxon>Eukaryota</taxon>
        <taxon>Sar</taxon>
        <taxon>Alveolata</taxon>
        <taxon>Dinophyceae</taxon>
        <taxon>Suessiales</taxon>
        <taxon>Symbiodiniaceae</taxon>
        <taxon>Effrenium</taxon>
    </lineage>
</organism>
<dbReference type="SUPFAM" id="SSF143456">
    <property type="entry name" value="VC0467-like"/>
    <property type="match status" value="1"/>
</dbReference>
<sequence>MRPLLRLLRLLEGWPNAALLGRPLRRFHPKLGRTVKIPRGEHPFADEALYELSGQRTEYAHPALRAAAVGRKLLRRVQAGLAHEADIEELIRRLEANLEFTSRLARASGAPATEEFARGYRNAHLETAKVGSILLAHPLSCIFQRELDRAVILLDGMHPSGLHLRGTVVNKPDLTLQEALASWPPSERERLEEDGLGPLLGCRLFLGGDLVPPLPKFRDRLQWHHALPEVPGSRQKAPGLWTGGDMRVAAKMVEEGSKPIWAVRPVLGYSGWQSEQLELELERGVWAQLRASQEAEALLTEEPASLWKRLALGVGLRSFADFPRGVVDPLIQRRVEENSQKQVKDIVAAYASQQKKCCMLGQGRASSGFAHTAFYDCLAPLVLEKLPEIHPISCVYLMWSFSKPLIMCTAWGPIAAEATGTPVQELFDAVATRVIPEAGHVTSSWDG</sequence>
<keyword evidence="2" id="KW-1185">Reference proteome</keyword>
<name>A0AA36JGT1_9DINO</name>
<dbReference type="AlphaFoldDB" id="A0AA36JGT1"/>
<dbReference type="EMBL" id="CAUJNA010003583">
    <property type="protein sequence ID" value="CAJ1405419.1"/>
    <property type="molecule type" value="Genomic_DNA"/>
</dbReference>